<evidence type="ECO:0000256" key="2">
    <source>
        <dbReference type="ARBA" id="ARBA00005582"/>
    </source>
</evidence>
<dbReference type="RefSeq" id="WP_345383359.1">
    <property type="nucleotide sequence ID" value="NZ_BAABIC010000021.1"/>
</dbReference>
<dbReference type="PANTHER" id="PTHR43046">
    <property type="entry name" value="GDP-MANNOSE MANNOSYL HYDROLASE"/>
    <property type="match status" value="1"/>
</dbReference>
<evidence type="ECO:0000313" key="6">
    <source>
        <dbReference type="EMBL" id="GAA4705456.1"/>
    </source>
</evidence>
<gene>
    <name evidence="6" type="ORF">GCM10023215_51770</name>
</gene>
<accession>A0ABP8XCK4</accession>
<dbReference type="PANTHER" id="PTHR43046:SF16">
    <property type="entry name" value="ADP-RIBOSE PYROPHOSPHATASE YJHB-RELATED"/>
    <property type="match status" value="1"/>
</dbReference>
<reference evidence="7" key="1">
    <citation type="journal article" date="2019" name="Int. J. Syst. Evol. Microbiol.">
        <title>The Global Catalogue of Microorganisms (GCM) 10K type strain sequencing project: providing services to taxonomists for standard genome sequencing and annotation.</title>
        <authorList>
            <consortium name="The Broad Institute Genomics Platform"/>
            <consortium name="The Broad Institute Genome Sequencing Center for Infectious Disease"/>
            <person name="Wu L."/>
            <person name="Ma J."/>
        </authorList>
    </citation>
    <scope>NUCLEOTIDE SEQUENCE [LARGE SCALE GENOMIC DNA]</scope>
    <source>
        <strain evidence="7">JCM 18055</strain>
    </source>
</reference>
<dbReference type="EMBL" id="BAABIC010000021">
    <property type="protein sequence ID" value="GAA4705456.1"/>
    <property type="molecule type" value="Genomic_DNA"/>
</dbReference>
<keyword evidence="3 4" id="KW-0378">Hydrolase</keyword>
<proteinExistence type="inferred from homology"/>
<feature type="domain" description="Nudix hydrolase" evidence="5">
    <location>
        <begin position="14"/>
        <end position="152"/>
    </location>
</feature>
<evidence type="ECO:0000256" key="1">
    <source>
        <dbReference type="ARBA" id="ARBA00001946"/>
    </source>
</evidence>
<dbReference type="SUPFAM" id="SSF55811">
    <property type="entry name" value="Nudix"/>
    <property type="match status" value="1"/>
</dbReference>
<dbReference type="Proteomes" id="UP001500325">
    <property type="component" value="Unassembled WGS sequence"/>
</dbReference>
<comment type="similarity">
    <text evidence="2 4">Belongs to the Nudix hydrolase family.</text>
</comment>
<organism evidence="6 7">
    <name type="scientific">Pseudonocardia yuanmonensis</name>
    <dbReference type="NCBI Taxonomy" id="1095914"/>
    <lineage>
        <taxon>Bacteria</taxon>
        <taxon>Bacillati</taxon>
        <taxon>Actinomycetota</taxon>
        <taxon>Actinomycetes</taxon>
        <taxon>Pseudonocardiales</taxon>
        <taxon>Pseudonocardiaceae</taxon>
        <taxon>Pseudonocardia</taxon>
    </lineage>
</organism>
<dbReference type="Pfam" id="PF00293">
    <property type="entry name" value="NUDIX"/>
    <property type="match status" value="1"/>
</dbReference>
<evidence type="ECO:0000313" key="7">
    <source>
        <dbReference type="Proteomes" id="UP001500325"/>
    </source>
</evidence>
<comment type="cofactor">
    <cofactor evidence="1">
        <name>Mg(2+)</name>
        <dbReference type="ChEBI" id="CHEBI:18420"/>
    </cofactor>
</comment>
<dbReference type="InterPro" id="IPR020084">
    <property type="entry name" value="NUDIX_hydrolase_CS"/>
</dbReference>
<dbReference type="InterPro" id="IPR020476">
    <property type="entry name" value="Nudix_hydrolase"/>
</dbReference>
<keyword evidence="7" id="KW-1185">Reference proteome</keyword>
<dbReference type="PROSITE" id="PS51462">
    <property type="entry name" value="NUDIX"/>
    <property type="match status" value="1"/>
</dbReference>
<evidence type="ECO:0000259" key="5">
    <source>
        <dbReference type="PROSITE" id="PS51462"/>
    </source>
</evidence>
<dbReference type="Gene3D" id="3.90.79.10">
    <property type="entry name" value="Nucleoside Triphosphate Pyrophosphohydrolase"/>
    <property type="match status" value="1"/>
</dbReference>
<dbReference type="PRINTS" id="PR00502">
    <property type="entry name" value="NUDIXFAMILY"/>
</dbReference>
<evidence type="ECO:0000256" key="3">
    <source>
        <dbReference type="ARBA" id="ARBA00022801"/>
    </source>
</evidence>
<dbReference type="CDD" id="cd02883">
    <property type="entry name" value="NUDIX_Hydrolase"/>
    <property type="match status" value="1"/>
</dbReference>
<dbReference type="PROSITE" id="PS00893">
    <property type="entry name" value="NUDIX_BOX"/>
    <property type="match status" value="1"/>
</dbReference>
<sequence>MPHPEPARDPAPRRLVRPAAYAVCVEDGQVLLARWTGPRGPEWTLPGGGLHHGEDPRAGAVREVEEETGFTVALDRLLTVDSVHFPEAVSLSGEPLDLFGIRVVYAAHVVGGELRHEVGGTTDMAAWVPLDEVAGLVRVPLVETGLAAWRSEDPARSAVLGS</sequence>
<evidence type="ECO:0000256" key="4">
    <source>
        <dbReference type="RuleBase" id="RU003476"/>
    </source>
</evidence>
<dbReference type="InterPro" id="IPR000086">
    <property type="entry name" value="NUDIX_hydrolase_dom"/>
</dbReference>
<dbReference type="InterPro" id="IPR015797">
    <property type="entry name" value="NUDIX_hydrolase-like_dom_sf"/>
</dbReference>
<protein>
    <recommendedName>
        <fullName evidence="5">Nudix hydrolase domain-containing protein</fullName>
    </recommendedName>
</protein>
<name>A0ABP8XCK4_9PSEU</name>
<comment type="caution">
    <text evidence="6">The sequence shown here is derived from an EMBL/GenBank/DDBJ whole genome shotgun (WGS) entry which is preliminary data.</text>
</comment>